<dbReference type="Gene3D" id="3.40.50.200">
    <property type="entry name" value="Peptidase S8/S53 domain"/>
    <property type="match status" value="1"/>
</dbReference>
<protein>
    <recommendedName>
        <fullName evidence="8">Peptidase S8/S53 domain-containing protein</fullName>
    </recommendedName>
</protein>
<keyword evidence="10" id="KW-1185">Reference proteome</keyword>
<evidence type="ECO:0000256" key="7">
    <source>
        <dbReference type="SAM" id="SignalP"/>
    </source>
</evidence>
<dbReference type="InterPro" id="IPR015500">
    <property type="entry name" value="Peptidase_S8_subtilisin-rel"/>
</dbReference>
<proteinExistence type="inferred from homology"/>
<feature type="signal peptide" evidence="7">
    <location>
        <begin position="1"/>
        <end position="26"/>
    </location>
</feature>
<dbReference type="SUPFAM" id="SSF52743">
    <property type="entry name" value="Subtilisin-like"/>
    <property type="match status" value="1"/>
</dbReference>
<dbReference type="EMBL" id="CP023445">
    <property type="protein sequence ID" value="ATE54427.1"/>
    <property type="molecule type" value="Genomic_DNA"/>
</dbReference>
<evidence type="ECO:0000256" key="2">
    <source>
        <dbReference type="ARBA" id="ARBA00022670"/>
    </source>
</evidence>
<accession>A0A290Z5W7</accession>
<evidence type="ECO:0000313" key="9">
    <source>
        <dbReference type="EMBL" id="ATE54427.1"/>
    </source>
</evidence>
<dbReference type="InterPro" id="IPR050131">
    <property type="entry name" value="Peptidase_S8_subtilisin-like"/>
</dbReference>
<dbReference type="PROSITE" id="PS51892">
    <property type="entry name" value="SUBTILASE"/>
    <property type="match status" value="1"/>
</dbReference>
<evidence type="ECO:0000256" key="4">
    <source>
        <dbReference type="ARBA" id="ARBA00022825"/>
    </source>
</evidence>
<keyword evidence="3 6" id="KW-0378">Hydrolase</keyword>
<evidence type="ECO:0000256" key="3">
    <source>
        <dbReference type="ARBA" id="ARBA00022801"/>
    </source>
</evidence>
<dbReference type="AlphaFoldDB" id="A0A290Z5W7"/>
<dbReference type="InterPro" id="IPR023828">
    <property type="entry name" value="Peptidase_S8_Ser-AS"/>
</dbReference>
<dbReference type="PANTHER" id="PTHR43806:SF11">
    <property type="entry name" value="CEREVISIN-RELATED"/>
    <property type="match status" value="1"/>
</dbReference>
<dbReference type="PROSITE" id="PS00138">
    <property type="entry name" value="SUBTILASE_SER"/>
    <property type="match status" value="1"/>
</dbReference>
<gene>
    <name evidence="9" type="ORF">CNX65_14930</name>
</gene>
<comment type="similarity">
    <text evidence="1 6">Belongs to the peptidase S8 family.</text>
</comment>
<feature type="active site" description="Charge relay system" evidence="5 6">
    <location>
        <position position="415"/>
    </location>
</feature>
<evidence type="ECO:0000313" key="10">
    <source>
        <dbReference type="Proteomes" id="UP000218505"/>
    </source>
</evidence>
<dbReference type="Pfam" id="PF00082">
    <property type="entry name" value="Peptidase_S8"/>
    <property type="match status" value="1"/>
</dbReference>
<reference evidence="9" key="1">
    <citation type="submission" date="2017-09" db="EMBL/GenBank/DDBJ databases">
        <title>Complete Genome Sequence of ansamitocin-producing Bacterium Actinosynnema pretiosum X47.</title>
        <authorList>
            <person name="Cao G."/>
            <person name="Zong G."/>
            <person name="Zhong C."/>
            <person name="Fu J."/>
        </authorList>
    </citation>
    <scope>NUCLEOTIDE SEQUENCE [LARGE SCALE GENOMIC DNA]</scope>
    <source>
        <strain evidence="9">X47</strain>
    </source>
</reference>
<dbReference type="InterPro" id="IPR022398">
    <property type="entry name" value="Peptidase_S8_His-AS"/>
</dbReference>
<sequence>MRPLHRLAVAAVTVAATAAPVPAALAAPAEPASPTTDETRRVTLITGDVVTATRHGSAWSLETALAPDRGHLRFHEYERGGDRYVLPDDAAAQVASGRLDVELFNVTGLIRQGYDDAGVDATPLLVRGPAAESSIADAGQVLPSIGARVADVPKSGTGAYWAELSAPRAADAGQTEVWLNGRVRAALDRTVRQIGAPAAHEAGLTGEGVRVAVLDTGYDPGHPDLAGRVSQARDFTAKGSPTDGDGHGTHVASTIGGSGAASGGRYRGVAPEADLVVGKVLDDGGWGTDAGIIAGMEWAAREAGADVINMSLGGGPTDGADPMALAVDALTAETGALFVIAAGNSGSDESVGSPATADSALAVGSVEKDDSLSGFSSRGPRTGRYATKPEIAAPGGAVVAAEAGTGGYRSMSGTSMAAPHVAGAAALLAQRRPDWTAGQLKPALVSTSADVRASALAVGGGRVDVARAVTSEVHATTSAVDFHFPWLETAARGIPVTYRNSGDQPVALALSLELTGAALSATSLVVPAGGAASVEVLGTPRSAAAGSHGGVLTASADGVALRTPVLVRQEPEQYDVTLEVLDRDGRPAQLNPELHPAATAVDLATGTITRLEAGGATRLTAGRYALYARVLTARGPVTESTVLAVPELVVSGNVDVALDARDGERVEVGVDDPRARGGLWDDAVVAWADGGSPVWYRGGGDAALDRFYAHSYGQGDSVGYIAGVELAEQPVELAVDGQRVRASWLTAADWRGVRGYPVAFGGGGQPGELGDVAGKLVVLDLPDDPFGLPEVAARIEAVRDAGGAAVALSTYLFGDPSGFALPTVQLGGPSGDWLLDGARDGSVTGAELTSRDAPDEVFQLSHGQRGRLGGSVERYDVDDLGSVSLSYGAGVTGGGTSNAKPFDEWLPIAGVSWDALGNSTRTHYVTPGTWRFGIDWERYQEVAVAAGETRSLSWPTP</sequence>
<dbReference type="PANTHER" id="PTHR43806">
    <property type="entry name" value="PEPTIDASE S8"/>
    <property type="match status" value="1"/>
</dbReference>
<dbReference type="GO" id="GO:0006508">
    <property type="term" value="P:proteolysis"/>
    <property type="evidence" value="ECO:0007669"/>
    <property type="project" value="UniProtKB-KW"/>
</dbReference>
<dbReference type="RefSeq" id="WP_096493561.1">
    <property type="nucleotide sequence ID" value="NZ_CP023445.1"/>
</dbReference>
<keyword evidence="4 6" id="KW-0720">Serine protease</keyword>
<feature type="chain" id="PRO_5012900174" description="Peptidase S8/S53 domain-containing protein" evidence="7">
    <location>
        <begin position="27"/>
        <end position="957"/>
    </location>
</feature>
<dbReference type="GO" id="GO:0004252">
    <property type="term" value="F:serine-type endopeptidase activity"/>
    <property type="evidence" value="ECO:0007669"/>
    <property type="project" value="UniProtKB-UniRule"/>
</dbReference>
<dbReference type="PROSITE" id="PS00137">
    <property type="entry name" value="SUBTILASE_HIS"/>
    <property type="match status" value="1"/>
</dbReference>
<evidence type="ECO:0000259" key="8">
    <source>
        <dbReference type="Pfam" id="PF00082"/>
    </source>
</evidence>
<keyword evidence="2 6" id="KW-0645">Protease</keyword>
<organism evidence="9 10">
    <name type="scientific">Actinosynnema pretiosum</name>
    <dbReference type="NCBI Taxonomy" id="42197"/>
    <lineage>
        <taxon>Bacteria</taxon>
        <taxon>Bacillati</taxon>
        <taxon>Actinomycetota</taxon>
        <taxon>Actinomycetes</taxon>
        <taxon>Pseudonocardiales</taxon>
        <taxon>Pseudonocardiaceae</taxon>
        <taxon>Actinosynnema</taxon>
    </lineage>
</organism>
<dbReference type="InterPro" id="IPR000209">
    <property type="entry name" value="Peptidase_S8/S53_dom"/>
</dbReference>
<dbReference type="KEGG" id="apre:CNX65_14930"/>
<evidence type="ECO:0000256" key="5">
    <source>
        <dbReference type="PIRSR" id="PIRSR615500-1"/>
    </source>
</evidence>
<name>A0A290Z5W7_9PSEU</name>
<feature type="active site" description="Charge relay system" evidence="5 6">
    <location>
        <position position="215"/>
    </location>
</feature>
<dbReference type="Proteomes" id="UP000218505">
    <property type="component" value="Chromosome"/>
</dbReference>
<evidence type="ECO:0000256" key="6">
    <source>
        <dbReference type="PROSITE-ProRule" id="PRU01240"/>
    </source>
</evidence>
<dbReference type="PRINTS" id="PR00723">
    <property type="entry name" value="SUBTILISIN"/>
</dbReference>
<dbReference type="InterPro" id="IPR036852">
    <property type="entry name" value="Peptidase_S8/S53_dom_sf"/>
</dbReference>
<feature type="active site" description="Charge relay system" evidence="5 6">
    <location>
        <position position="247"/>
    </location>
</feature>
<feature type="domain" description="Peptidase S8/S53" evidence="8">
    <location>
        <begin position="206"/>
        <end position="451"/>
    </location>
</feature>
<keyword evidence="7" id="KW-0732">Signal</keyword>
<evidence type="ECO:0000256" key="1">
    <source>
        <dbReference type="ARBA" id="ARBA00011073"/>
    </source>
</evidence>